<keyword evidence="5" id="KW-0539">Nucleus</keyword>
<evidence type="ECO:0000256" key="2">
    <source>
        <dbReference type="ARBA" id="ARBA00022692"/>
    </source>
</evidence>
<dbReference type="GO" id="GO:0005640">
    <property type="term" value="C:nuclear outer membrane"/>
    <property type="evidence" value="ECO:0007669"/>
    <property type="project" value="UniProtKB-SubCell"/>
</dbReference>
<evidence type="ECO:0008006" key="9">
    <source>
        <dbReference type="Google" id="ProtNLM"/>
    </source>
</evidence>
<evidence type="ECO:0000256" key="6">
    <source>
        <dbReference type="ARBA" id="ARBA00034303"/>
    </source>
</evidence>
<evidence type="ECO:0000256" key="3">
    <source>
        <dbReference type="ARBA" id="ARBA00022989"/>
    </source>
</evidence>
<name>A0A4S4N4K9_9APHY</name>
<dbReference type="OrthoDB" id="77878at2759"/>
<keyword evidence="3" id="KW-1133">Transmembrane helix</keyword>
<dbReference type="PANTHER" id="PTHR12265">
    <property type="entry name" value="TRANSMEMBRANE PROTEIN 53"/>
    <property type="match status" value="1"/>
</dbReference>
<evidence type="ECO:0000256" key="4">
    <source>
        <dbReference type="ARBA" id="ARBA00023136"/>
    </source>
</evidence>
<proteinExistence type="inferred from homology"/>
<dbReference type="AlphaFoldDB" id="A0A4S4N4K9"/>
<keyword evidence="8" id="KW-1185">Reference proteome</keyword>
<dbReference type="PANTHER" id="PTHR12265:SF30">
    <property type="entry name" value="TRANSMEMBRANE PROTEIN 53"/>
    <property type="match status" value="1"/>
</dbReference>
<comment type="similarity">
    <text evidence="1">Belongs to the TMEM53 family.</text>
</comment>
<organism evidence="7 8">
    <name type="scientific">Antrodiella citrinella</name>
    <dbReference type="NCBI Taxonomy" id="2447956"/>
    <lineage>
        <taxon>Eukaryota</taxon>
        <taxon>Fungi</taxon>
        <taxon>Dikarya</taxon>
        <taxon>Basidiomycota</taxon>
        <taxon>Agaricomycotina</taxon>
        <taxon>Agaricomycetes</taxon>
        <taxon>Polyporales</taxon>
        <taxon>Steccherinaceae</taxon>
        <taxon>Antrodiella</taxon>
    </lineage>
</organism>
<keyword evidence="4" id="KW-0472">Membrane</keyword>
<evidence type="ECO:0000313" key="8">
    <source>
        <dbReference type="Proteomes" id="UP000308730"/>
    </source>
</evidence>
<evidence type="ECO:0000313" key="7">
    <source>
        <dbReference type="EMBL" id="THH30710.1"/>
    </source>
</evidence>
<dbReference type="InterPro" id="IPR008547">
    <property type="entry name" value="DUF829_TMEM53"/>
</dbReference>
<keyword evidence="2" id="KW-0812">Transmembrane</keyword>
<reference evidence="7 8" key="1">
    <citation type="submission" date="2019-02" db="EMBL/GenBank/DDBJ databases">
        <title>Genome sequencing of the rare red list fungi Antrodiella citrinella (Flaviporus citrinellus).</title>
        <authorList>
            <person name="Buettner E."/>
            <person name="Kellner H."/>
        </authorList>
    </citation>
    <scope>NUCLEOTIDE SEQUENCE [LARGE SCALE GENOMIC DNA]</scope>
    <source>
        <strain evidence="7 8">DSM 108506</strain>
    </source>
</reference>
<evidence type="ECO:0000256" key="5">
    <source>
        <dbReference type="ARBA" id="ARBA00023242"/>
    </source>
</evidence>
<accession>A0A4S4N4K9</accession>
<dbReference type="Proteomes" id="UP000308730">
    <property type="component" value="Unassembled WGS sequence"/>
</dbReference>
<dbReference type="Pfam" id="PF05705">
    <property type="entry name" value="DUF829"/>
    <property type="match status" value="1"/>
</dbReference>
<sequence length="248" mass="26927">MTKYNTLYPGATQVLVLSRQSATWASQQNNLDAVRPAIDVLKDAGILGSLPPNVLVHVFSNGGARQLTFLSDLLHKIPQPPVSQATPPAECLILDSVPGNAGLATSLRAFTAPIKFLPLKWLAAVPLTILWCAMVGVSKLTGKPDIIEVLRQRLNDPNILPWSSAKTPRVYIYSKDDQVVPSYAVEEHIATARSQKLTVTAELFLRSAHVAHARADPDRYWSIVTNTWADALKSQAAGTVSDEQSGRS</sequence>
<comment type="caution">
    <text evidence="7">The sequence shown here is derived from an EMBL/GenBank/DDBJ whole genome shotgun (WGS) entry which is preliminary data.</text>
</comment>
<comment type="subcellular location">
    <subcellularLocation>
        <location evidence="6">Nucleus outer membrane</location>
        <topology evidence="6">Single-pass membrane protein</topology>
    </subcellularLocation>
</comment>
<dbReference type="SUPFAM" id="SSF53474">
    <property type="entry name" value="alpha/beta-Hydrolases"/>
    <property type="match status" value="1"/>
</dbReference>
<dbReference type="EMBL" id="SGPM01000070">
    <property type="protein sequence ID" value="THH30710.1"/>
    <property type="molecule type" value="Genomic_DNA"/>
</dbReference>
<dbReference type="InterPro" id="IPR029058">
    <property type="entry name" value="AB_hydrolase_fold"/>
</dbReference>
<gene>
    <name evidence="7" type="ORF">EUX98_g3471</name>
</gene>
<evidence type="ECO:0000256" key="1">
    <source>
        <dbReference type="ARBA" id="ARBA00007387"/>
    </source>
</evidence>
<protein>
    <recommendedName>
        <fullName evidence="9">DUF829 domain-containing protein</fullName>
    </recommendedName>
</protein>